<evidence type="ECO:0000313" key="1">
    <source>
        <dbReference type="EMBL" id="KAJ7303642.1"/>
    </source>
</evidence>
<comment type="caution">
    <text evidence="1">The sequence shown here is derived from an EMBL/GenBank/DDBJ whole genome shotgun (WGS) entry which is preliminary data.</text>
</comment>
<sequence length="224" mass="25734">MRTTEKSEYRYKAPAALGIAAARRPLHKKGTCPVVEAITSLPTAPLPRTRLTHAARRPGTSVWMAIDYVRKYLRRDEPIVQERARQRVRIVQTNRQLRPRLDFKFAETREKSRIDVVRQLRHAERLEAGDVVGVGLGYLDLRDGVDARTARLDHADERGVHLETRYLEMLQPREEREDGRARRVYKLAEHVGRVALVIARTVVDGEADERRRRGQNVHDASPAV</sequence>
<reference evidence="1" key="1">
    <citation type="submission" date="2023-03" db="EMBL/GenBank/DDBJ databases">
        <title>Massive genome expansion in bonnet fungi (Mycena s.s.) driven by repeated elements and novel gene families across ecological guilds.</title>
        <authorList>
            <consortium name="Lawrence Berkeley National Laboratory"/>
            <person name="Harder C.B."/>
            <person name="Miyauchi S."/>
            <person name="Viragh M."/>
            <person name="Kuo A."/>
            <person name="Thoen E."/>
            <person name="Andreopoulos B."/>
            <person name="Lu D."/>
            <person name="Skrede I."/>
            <person name="Drula E."/>
            <person name="Henrissat B."/>
            <person name="Morin E."/>
            <person name="Kohler A."/>
            <person name="Barry K."/>
            <person name="LaButti K."/>
            <person name="Morin E."/>
            <person name="Salamov A."/>
            <person name="Lipzen A."/>
            <person name="Mereny Z."/>
            <person name="Hegedus B."/>
            <person name="Baldrian P."/>
            <person name="Stursova M."/>
            <person name="Weitz H."/>
            <person name="Taylor A."/>
            <person name="Grigoriev I.V."/>
            <person name="Nagy L.G."/>
            <person name="Martin F."/>
            <person name="Kauserud H."/>
        </authorList>
    </citation>
    <scope>NUCLEOTIDE SEQUENCE</scope>
    <source>
        <strain evidence="1">CBHHK002</strain>
    </source>
</reference>
<dbReference type="Proteomes" id="UP001218218">
    <property type="component" value="Unassembled WGS sequence"/>
</dbReference>
<name>A0AAD7E9W5_9AGAR</name>
<protein>
    <submittedName>
        <fullName evidence="1">Uncharacterized protein</fullName>
    </submittedName>
</protein>
<gene>
    <name evidence="1" type="ORF">DFH08DRAFT_986273</name>
</gene>
<dbReference type="AlphaFoldDB" id="A0AAD7E9W5"/>
<dbReference type="EMBL" id="JARIHO010000104">
    <property type="protein sequence ID" value="KAJ7303642.1"/>
    <property type="molecule type" value="Genomic_DNA"/>
</dbReference>
<accession>A0AAD7E9W5</accession>
<evidence type="ECO:0000313" key="2">
    <source>
        <dbReference type="Proteomes" id="UP001218218"/>
    </source>
</evidence>
<proteinExistence type="predicted"/>
<keyword evidence="2" id="KW-1185">Reference proteome</keyword>
<organism evidence="1 2">
    <name type="scientific">Mycena albidolilacea</name>
    <dbReference type="NCBI Taxonomy" id="1033008"/>
    <lineage>
        <taxon>Eukaryota</taxon>
        <taxon>Fungi</taxon>
        <taxon>Dikarya</taxon>
        <taxon>Basidiomycota</taxon>
        <taxon>Agaricomycotina</taxon>
        <taxon>Agaricomycetes</taxon>
        <taxon>Agaricomycetidae</taxon>
        <taxon>Agaricales</taxon>
        <taxon>Marasmiineae</taxon>
        <taxon>Mycenaceae</taxon>
        <taxon>Mycena</taxon>
    </lineage>
</organism>